<comment type="similarity">
    <text evidence="2 11">Belongs to the G-protein coupled receptor T2R family.</text>
</comment>
<evidence type="ECO:0000256" key="11">
    <source>
        <dbReference type="RuleBase" id="RU004423"/>
    </source>
</evidence>
<keyword evidence="3 12" id="KW-0919">Taste</keyword>
<evidence type="ECO:0000256" key="4">
    <source>
        <dbReference type="ARBA" id="ARBA00022606"/>
    </source>
</evidence>
<keyword evidence="8 12" id="KW-0472">Membrane</keyword>
<dbReference type="GO" id="GO:0001580">
    <property type="term" value="P:detection of chemical stimulus involved in sensory perception of bitter taste"/>
    <property type="evidence" value="ECO:0000318"/>
    <property type="project" value="GO_Central"/>
</dbReference>
<organism evidence="14 15">
    <name type="scientific">Anolis carolinensis</name>
    <name type="common">Green anole</name>
    <name type="synonym">American chameleon</name>
    <dbReference type="NCBI Taxonomy" id="28377"/>
    <lineage>
        <taxon>Eukaryota</taxon>
        <taxon>Metazoa</taxon>
        <taxon>Chordata</taxon>
        <taxon>Craniata</taxon>
        <taxon>Vertebrata</taxon>
        <taxon>Euteleostomi</taxon>
        <taxon>Lepidosauria</taxon>
        <taxon>Squamata</taxon>
        <taxon>Bifurcata</taxon>
        <taxon>Unidentata</taxon>
        <taxon>Episquamata</taxon>
        <taxon>Toxicofera</taxon>
        <taxon>Iguania</taxon>
        <taxon>Dactyloidae</taxon>
        <taxon>Anolis</taxon>
    </lineage>
</organism>
<evidence type="ECO:0000256" key="3">
    <source>
        <dbReference type="ARBA" id="ARBA00022480"/>
    </source>
</evidence>
<evidence type="ECO:0000256" key="13">
    <source>
        <dbReference type="SAM" id="Phobius"/>
    </source>
</evidence>
<dbReference type="InParanoid" id="A0A803TUH0"/>
<dbReference type="Pfam" id="PF05296">
    <property type="entry name" value="TAS2R"/>
    <property type="match status" value="1"/>
</dbReference>
<feature type="transmembrane region" description="Helical" evidence="13">
    <location>
        <begin position="55"/>
        <end position="84"/>
    </location>
</feature>
<keyword evidence="15" id="KW-1185">Reference proteome</keyword>
<reference evidence="14" key="1">
    <citation type="submission" date="2009-12" db="EMBL/GenBank/DDBJ databases">
        <title>The Genome Sequence of Anolis carolinensis (Green Anole Lizard).</title>
        <authorList>
            <consortium name="The Genome Sequencing Platform"/>
            <person name="Di Palma F."/>
            <person name="Alfoldi J."/>
            <person name="Heiman D."/>
            <person name="Young S."/>
            <person name="Grabherr M."/>
            <person name="Johnson J."/>
            <person name="Lander E.S."/>
            <person name="Lindblad-Toh K."/>
        </authorList>
    </citation>
    <scope>NUCLEOTIDE SEQUENCE [LARGE SCALE GENOMIC DNA]</scope>
    <source>
        <strain evidence="14">JBL SC #1</strain>
    </source>
</reference>
<dbReference type="GO" id="GO:0016020">
    <property type="term" value="C:membrane"/>
    <property type="evidence" value="ECO:0000318"/>
    <property type="project" value="GO_Central"/>
</dbReference>
<protein>
    <recommendedName>
        <fullName evidence="12">Taste receptor type 2</fullName>
    </recommendedName>
</protein>
<keyword evidence="4 12" id="KW-0716">Sensory transduction</keyword>
<dbReference type="FunFam" id="1.20.1070.10:FF:000055">
    <property type="entry name" value="Taste receptor type 2"/>
    <property type="match status" value="1"/>
</dbReference>
<feature type="transmembrane region" description="Helical" evidence="13">
    <location>
        <begin position="96"/>
        <end position="121"/>
    </location>
</feature>
<keyword evidence="6 13" id="KW-1133">Transmembrane helix</keyword>
<evidence type="ECO:0000256" key="12">
    <source>
        <dbReference type="RuleBase" id="RU004424"/>
    </source>
</evidence>
<dbReference type="GO" id="GO:0033038">
    <property type="term" value="F:bitter taste receptor activity"/>
    <property type="evidence" value="ECO:0000318"/>
    <property type="project" value="GO_Central"/>
</dbReference>
<dbReference type="PANTHER" id="PTHR11394:SF47">
    <property type="entry name" value="TASTE RECEPTOR TYPE 2 MEMBER 40"/>
    <property type="match status" value="1"/>
</dbReference>
<evidence type="ECO:0000256" key="5">
    <source>
        <dbReference type="ARBA" id="ARBA00022692"/>
    </source>
</evidence>
<dbReference type="GO" id="GO:0004930">
    <property type="term" value="F:G protein-coupled receptor activity"/>
    <property type="evidence" value="ECO:0007669"/>
    <property type="project" value="UniProtKB-KW"/>
</dbReference>
<evidence type="ECO:0000256" key="2">
    <source>
        <dbReference type="ARBA" id="ARBA00007376"/>
    </source>
</evidence>
<evidence type="ECO:0000313" key="14">
    <source>
        <dbReference type="Ensembl" id="ENSACAP00000038860.1"/>
    </source>
</evidence>
<comment type="subcellular location">
    <subcellularLocation>
        <location evidence="1 12">Membrane</location>
        <topology evidence="1 12">Multi-pass membrane protein</topology>
    </subcellularLocation>
</comment>
<evidence type="ECO:0000256" key="10">
    <source>
        <dbReference type="ARBA" id="ARBA00023224"/>
    </source>
</evidence>
<feature type="transmembrane region" description="Helical" evidence="13">
    <location>
        <begin position="141"/>
        <end position="162"/>
    </location>
</feature>
<evidence type="ECO:0000256" key="9">
    <source>
        <dbReference type="ARBA" id="ARBA00023170"/>
    </source>
</evidence>
<dbReference type="Proteomes" id="UP000001646">
    <property type="component" value="Unplaced"/>
</dbReference>
<sequence>MFAFLPYFFMTSDNIVKVDFPVWIIFGTLSLIGILGNGFIMAVNGLQWLQNRKIILCDFLLTSASTYRFIMQLTLLLYNIFYYIPENIHCIYRIDLLFFSWMFSNMISYWCATWLSVFYCVKVANFANPLFLWLKTRINMLVPRLLGLSIAVFTVSCLPSIVDYFGQTKWDNLTEILQENTSQRNICDIPHMTFLPIQLSFYVINLCLSTIAIILLLASLCKHIRNLKKSGVGIKDLSTQVHIKVMTFLLLCRFAYTFNGKSFLFDIHLTTFPSAHTIILILTNPKLKALLIRTLNIRSKSDGQNPYSSCPCVSL</sequence>
<keyword evidence="10 12" id="KW-0807">Transducer</keyword>
<dbReference type="Ensembl" id="ENSACAT00000052119.1">
    <property type="protein sequence ID" value="ENSACAP00000038860.1"/>
    <property type="gene ID" value="ENSACAG00000036395.1"/>
</dbReference>
<dbReference type="PANTHER" id="PTHR11394">
    <property type="entry name" value="TASTE RECEPTOR TYPE 2"/>
    <property type="match status" value="1"/>
</dbReference>
<dbReference type="SUPFAM" id="SSF81321">
    <property type="entry name" value="Family A G protein-coupled receptor-like"/>
    <property type="match status" value="1"/>
</dbReference>
<proteinExistence type="inferred from homology"/>
<reference evidence="14" key="3">
    <citation type="submission" date="2025-09" db="UniProtKB">
        <authorList>
            <consortium name="Ensembl"/>
        </authorList>
    </citation>
    <scope>IDENTIFICATION</scope>
</reference>
<evidence type="ECO:0000256" key="6">
    <source>
        <dbReference type="ARBA" id="ARBA00022989"/>
    </source>
</evidence>
<name>A0A803TUH0_ANOCA</name>
<keyword evidence="5 12" id="KW-0812">Transmembrane</keyword>
<dbReference type="GeneTree" id="ENSGT01150000286961"/>
<evidence type="ECO:0000256" key="8">
    <source>
        <dbReference type="ARBA" id="ARBA00023136"/>
    </source>
</evidence>
<evidence type="ECO:0000256" key="7">
    <source>
        <dbReference type="ARBA" id="ARBA00023040"/>
    </source>
</evidence>
<accession>A0A803TUH0</accession>
<keyword evidence="7 12" id="KW-0297">G-protein coupled receptor</keyword>
<keyword evidence="9 12" id="KW-0675">Receptor</keyword>
<reference evidence="14" key="2">
    <citation type="submission" date="2025-08" db="UniProtKB">
        <authorList>
            <consortium name="Ensembl"/>
        </authorList>
    </citation>
    <scope>IDENTIFICATION</scope>
</reference>
<dbReference type="AlphaFoldDB" id="A0A803TUH0"/>
<feature type="transmembrane region" description="Helical" evidence="13">
    <location>
        <begin position="199"/>
        <end position="220"/>
    </location>
</feature>
<evidence type="ECO:0000256" key="1">
    <source>
        <dbReference type="ARBA" id="ARBA00004141"/>
    </source>
</evidence>
<dbReference type="InterPro" id="IPR007960">
    <property type="entry name" value="TAS2R"/>
</dbReference>
<evidence type="ECO:0000313" key="15">
    <source>
        <dbReference type="Proteomes" id="UP000001646"/>
    </source>
</evidence>
<feature type="transmembrane region" description="Helical" evidence="13">
    <location>
        <begin position="20"/>
        <end position="43"/>
    </location>
</feature>